<proteinExistence type="predicted"/>
<dbReference type="PANTHER" id="PTHR22911">
    <property type="entry name" value="ACYL-MALONYL CONDENSING ENZYME-RELATED"/>
    <property type="match status" value="1"/>
</dbReference>
<dbReference type="GO" id="GO:0016020">
    <property type="term" value="C:membrane"/>
    <property type="evidence" value="ECO:0007669"/>
    <property type="project" value="UniProtKB-SubCell"/>
</dbReference>
<keyword evidence="8" id="KW-1185">Reference proteome</keyword>
<dbReference type="KEGG" id="llu:AKJ09_06112"/>
<evidence type="ECO:0000313" key="7">
    <source>
        <dbReference type="EMBL" id="AKU99448.1"/>
    </source>
</evidence>
<evidence type="ECO:0000256" key="5">
    <source>
        <dbReference type="SAM" id="Phobius"/>
    </source>
</evidence>
<dbReference type="InterPro" id="IPR037185">
    <property type="entry name" value="EmrE-like"/>
</dbReference>
<name>A0A0K1Q0Y5_9BACT</name>
<evidence type="ECO:0000256" key="4">
    <source>
        <dbReference type="ARBA" id="ARBA00023136"/>
    </source>
</evidence>
<evidence type="ECO:0000256" key="1">
    <source>
        <dbReference type="ARBA" id="ARBA00004141"/>
    </source>
</evidence>
<dbReference type="SUPFAM" id="SSF103481">
    <property type="entry name" value="Multidrug resistance efflux transporter EmrE"/>
    <property type="match status" value="2"/>
</dbReference>
<feature type="transmembrane region" description="Helical" evidence="5">
    <location>
        <begin position="110"/>
        <end position="127"/>
    </location>
</feature>
<accession>A0A0K1Q0Y5</accession>
<feature type="domain" description="EamA" evidence="6">
    <location>
        <begin position="183"/>
        <end position="308"/>
    </location>
</feature>
<comment type="subcellular location">
    <subcellularLocation>
        <location evidence="1">Membrane</location>
        <topology evidence="1">Multi-pass membrane protein</topology>
    </subcellularLocation>
</comment>
<dbReference type="EMBL" id="CP012333">
    <property type="protein sequence ID" value="AKU99448.1"/>
    <property type="molecule type" value="Genomic_DNA"/>
</dbReference>
<evidence type="ECO:0000259" key="6">
    <source>
        <dbReference type="Pfam" id="PF00892"/>
    </source>
</evidence>
<sequence length="326" mass="33406">MPLSEPEKAAPNASSATAALLLMAASAVLFATMNVFARLATESTSWASVAAVRAVVGALVAFGVARLRKTSLAAVDKWAIFWRSVFGTGAMLATFYALSSRTLSLGDTVTLLNLTPVFLAVLAPIVLRERTSPSIAFAIALALVGVILVLHPARLFSFGREASAPASNAMVAGPSALVTGGVAVLAAVLTSIAMMMLRRAGKTESAEAIAFHFSLFAAATHAVVAVFDPRLPTARDAAFMVAAGLCAGFAQIAMTRAYALQNAARVSAMSYLSVVASALLGAGLLGETPKASAIAGMAFVIVGGLIVTFGPVRPVGATPRSRLLQR</sequence>
<feature type="transmembrane region" description="Helical" evidence="5">
    <location>
        <begin position="176"/>
        <end position="197"/>
    </location>
</feature>
<evidence type="ECO:0000313" key="8">
    <source>
        <dbReference type="Proteomes" id="UP000064967"/>
    </source>
</evidence>
<keyword evidence="2 5" id="KW-0812">Transmembrane</keyword>
<feature type="transmembrane region" description="Helical" evidence="5">
    <location>
        <begin position="46"/>
        <end position="67"/>
    </location>
</feature>
<keyword evidence="4 5" id="KW-0472">Membrane</keyword>
<feature type="domain" description="EamA" evidence="6">
    <location>
        <begin position="19"/>
        <end position="150"/>
    </location>
</feature>
<feature type="transmembrane region" description="Helical" evidence="5">
    <location>
        <begin position="79"/>
        <end position="98"/>
    </location>
</feature>
<dbReference type="STRING" id="1391654.AKJ09_06112"/>
<dbReference type="AlphaFoldDB" id="A0A0K1Q0Y5"/>
<feature type="transmembrane region" description="Helical" evidence="5">
    <location>
        <begin position="20"/>
        <end position="40"/>
    </location>
</feature>
<feature type="transmembrane region" description="Helical" evidence="5">
    <location>
        <begin position="134"/>
        <end position="156"/>
    </location>
</feature>
<feature type="transmembrane region" description="Helical" evidence="5">
    <location>
        <begin position="266"/>
        <end position="285"/>
    </location>
</feature>
<protein>
    <submittedName>
        <fullName evidence="7">Membrane protein</fullName>
    </submittedName>
</protein>
<gene>
    <name evidence="7" type="ORF">AKJ09_06112</name>
</gene>
<dbReference type="InterPro" id="IPR000620">
    <property type="entry name" value="EamA_dom"/>
</dbReference>
<dbReference type="Pfam" id="PF00892">
    <property type="entry name" value="EamA"/>
    <property type="match status" value="2"/>
</dbReference>
<feature type="transmembrane region" description="Helical" evidence="5">
    <location>
        <begin position="291"/>
        <end position="312"/>
    </location>
</feature>
<dbReference type="PANTHER" id="PTHR22911:SF6">
    <property type="entry name" value="SOLUTE CARRIER FAMILY 35 MEMBER G1"/>
    <property type="match status" value="1"/>
</dbReference>
<evidence type="ECO:0000256" key="3">
    <source>
        <dbReference type="ARBA" id="ARBA00022989"/>
    </source>
</evidence>
<dbReference type="Proteomes" id="UP000064967">
    <property type="component" value="Chromosome"/>
</dbReference>
<feature type="transmembrane region" description="Helical" evidence="5">
    <location>
        <begin position="209"/>
        <end position="227"/>
    </location>
</feature>
<feature type="transmembrane region" description="Helical" evidence="5">
    <location>
        <begin position="239"/>
        <end position="259"/>
    </location>
</feature>
<organism evidence="7 8">
    <name type="scientific">Labilithrix luteola</name>
    <dbReference type="NCBI Taxonomy" id="1391654"/>
    <lineage>
        <taxon>Bacteria</taxon>
        <taxon>Pseudomonadati</taxon>
        <taxon>Myxococcota</taxon>
        <taxon>Polyangia</taxon>
        <taxon>Polyangiales</taxon>
        <taxon>Labilitrichaceae</taxon>
        <taxon>Labilithrix</taxon>
    </lineage>
</organism>
<keyword evidence="3 5" id="KW-1133">Transmembrane helix</keyword>
<reference evidence="7 8" key="1">
    <citation type="submission" date="2015-08" db="EMBL/GenBank/DDBJ databases">
        <authorList>
            <person name="Babu N.S."/>
            <person name="Beckwith C.J."/>
            <person name="Beseler K.G."/>
            <person name="Brison A."/>
            <person name="Carone J.V."/>
            <person name="Caskin T.P."/>
            <person name="Diamond M."/>
            <person name="Durham M.E."/>
            <person name="Foxe J.M."/>
            <person name="Go M."/>
            <person name="Henderson B.A."/>
            <person name="Jones I.B."/>
            <person name="McGettigan J.A."/>
            <person name="Micheletti S.J."/>
            <person name="Nasrallah M.E."/>
            <person name="Ortiz D."/>
            <person name="Piller C.R."/>
            <person name="Privatt S.R."/>
            <person name="Schneider S.L."/>
            <person name="Sharp S."/>
            <person name="Smith T.C."/>
            <person name="Stanton J.D."/>
            <person name="Ullery H.E."/>
            <person name="Wilson R.J."/>
            <person name="Serrano M.G."/>
            <person name="Buck G."/>
            <person name="Lee V."/>
            <person name="Wang Y."/>
            <person name="Carvalho R."/>
            <person name="Voegtly L."/>
            <person name="Shi R."/>
            <person name="Duckworth R."/>
            <person name="Johnson A."/>
            <person name="Loviza R."/>
            <person name="Walstead R."/>
            <person name="Shah Z."/>
            <person name="Kiflezghi M."/>
            <person name="Wade K."/>
            <person name="Ball S.L."/>
            <person name="Bradley K.W."/>
            <person name="Asai D.J."/>
            <person name="Bowman C.A."/>
            <person name="Russell D.A."/>
            <person name="Pope W.H."/>
            <person name="Jacobs-Sera D."/>
            <person name="Hendrix R.W."/>
            <person name="Hatfull G.F."/>
        </authorList>
    </citation>
    <scope>NUCLEOTIDE SEQUENCE [LARGE SCALE GENOMIC DNA]</scope>
    <source>
        <strain evidence="7 8">DSM 27648</strain>
    </source>
</reference>
<evidence type="ECO:0000256" key="2">
    <source>
        <dbReference type="ARBA" id="ARBA00022692"/>
    </source>
</evidence>